<evidence type="ECO:0000256" key="3">
    <source>
        <dbReference type="ARBA" id="ARBA00022692"/>
    </source>
</evidence>
<dbReference type="InterPro" id="IPR003780">
    <property type="entry name" value="COX15/CtaA_fam"/>
</dbReference>
<comment type="cofactor">
    <cofactor evidence="1">
        <name>heme b</name>
        <dbReference type="ChEBI" id="CHEBI:60344"/>
    </cofactor>
</comment>
<organism evidence="13">
    <name type="scientific">Philasterides dicentrarchi</name>
    <dbReference type="NCBI Taxonomy" id="282688"/>
    <lineage>
        <taxon>Eukaryota</taxon>
        <taxon>Sar</taxon>
        <taxon>Alveolata</taxon>
        <taxon>Ciliophora</taxon>
        <taxon>Intramacronucleata</taxon>
        <taxon>Oligohymenophorea</taxon>
        <taxon>Scuticociliatia</taxon>
        <taxon>Philasterida</taxon>
        <taxon>Philasteridae</taxon>
        <taxon>Philasterides</taxon>
    </lineage>
</organism>
<comment type="pathway">
    <text evidence="10">Porphyrin-containing compound metabolism; heme A biosynthesis; heme A from heme O: step 1/1.</text>
</comment>
<accession>A0A411KVB7</accession>
<evidence type="ECO:0000256" key="1">
    <source>
        <dbReference type="ARBA" id="ARBA00001970"/>
    </source>
</evidence>
<dbReference type="PANTHER" id="PTHR23289">
    <property type="entry name" value="CYTOCHROME C OXIDASE ASSEMBLY PROTEIN COX15"/>
    <property type="match status" value="1"/>
</dbReference>
<proteinExistence type="evidence at transcript level"/>
<dbReference type="PANTHER" id="PTHR23289:SF2">
    <property type="entry name" value="CYTOCHROME C OXIDASE ASSEMBLY PROTEIN COX15 HOMOLOG"/>
    <property type="match status" value="1"/>
</dbReference>
<keyword evidence="9 12" id="KW-0472">Membrane</keyword>
<feature type="transmembrane region" description="Helical" evidence="12">
    <location>
        <begin position="277"/>
        <end position="297"/>
    </location>
</feature>
<keyword evidence="8" id="KW-0350">Heme biosynthesis</keyword>
<feature type="transmembrane region" description="Helical" evidence="12">
    <location>
        <begin position="67"/>
        <end position="89"/>
    </location>
</feature>
<comment type="catalytic activity">
    <reaction evidence="11">
        <text>Fe(II)-heme o + 2 A + H2O = Fe(II)-heme a + 2 AH2</text>
        <dbReference type="Rhea" id="RHEA:63388"/>
        <dbReference type="ChEBI" id="CHEBI:13193"/>
        <dbReference type="ChEBI" id="CHEBI:15377"/>
        <dbReference type="ChEBI" id="CHEBI:17499"/>
        <dbReference type="ChEBI" id="CHEBI:60530"/>
        <dbReference type="ChEBI" id="CHEBI:61715"/>
        <dbReference type="EC" id="1.17.99.9"/>
    </reaction>
    <physiologicalReaction direction="left-to-right" evidence="11">
        <dbReference type="Rhea" id="RHEA:63389"/>
    </physiologicalReaction>
</comment>
<keyword evidence="6" id="KW-0560">Oxidoreductase</keyword>
<dbReference type="GO" id="GO:0046872">
    <property type="term" value="F:metal ion binding"/>
    <property type="evidence" value="ECO:0007669"/>
    <property type="project" value="UniProtKB-KW"/>
</dbReference>
<name>A0A411KVB7_9CILI</name>
<dbReference type="GO" id="GO:0006784">
    <property type="term" value="P:heme A biosynthetic process"/>
    <property type="evidence" value="ECO:0007669"/>
    <property type="project" value="InterPro"/>
</dbReference>
<evidence type="ECO:0000256" key="11">
    <source>
        <dbReference type="ARBA" id="ARBA00048044"/>
    </source>
</evidence>
<evidence type="ECO:0000256" key="4">
    <source>
        <dbReference type="ARBA" id="ARBA00022723"/>
    </source>
</evidence>
<keyword evidence="7" id="KW-0408">Iron</keyword>
<evidence type="ECO:0000256" key="8">
    <source>
        <dbReference type="ARBA" id="ARBA00023133"/>
    </source>
</evidence>
<sequence length="342" mass="39192">MVVLGGYTRLTNSGLSMTKWKPIQHKMPQSDEEWNEEFEHYKLFPEYQIQNKNMDVEGFKKIFFVEWFHRFVGSSLGVVFTLPFAYFLYRGHIKAPFRNRLFALLGLGGSQGLIGWWMVKSGMNEKPDYQSKPRVSVYRLLVHLNTALVIYGGLLWNGLTLIRKPQELLLKPEHLKGNKTLRFLGIMLLHCIALNTLSGACVAGIDAGKVFNDWPFYNGQLLPPNMMEKIPAIKNIFENRGTVQFNHRTFGYLTFTVGLITLLKGRKLNLMRHQRIYLYIMFGLISLQVANGIATLLHGVKPMEANAHQMMAICVLTSAILMTHSARKPSKLYGMYLNKFIV</sequence>
<evidence type="ECO:0000256" key="12">
    <source>
        <dbReference type="SAM" id="Phobius"/>
    </source>
</evidence>
<evidence type="ECO:0000256" key="6">
    <source>
        <dbReference type="ARBA" id="ARBA00023002"/>
    </source>
</evidence>
<dbReference type="GO" id="GO:0005743">
    <property type="term" value="C:mitochondrial inner membrane"/>
    <property type="evidence" value="ECO:0007669"/>
    <property type="project" value="TreeGrafter"/>
</dbReference>
<keyword evidence="4" id="KW-0479">Metal-binding</keyword>
<dbReference type="EMBL" id="MH427333">
    <property type="protein sequence ID" value="QBC88376.1"/>
    <property type="molecule type" value="mRNA"/>
</dbReference>
<dbReference type="Pfam" id="PF02628">
    <property type="entry name" value="COX15-CtaA"/>
    <property type="match status" value="1"/>
</dbReference>
<evidence type="ECO:0000256" key="10">
    <source>
        <dbReference type="ARBA" id="ARBA00044501"/>
    </source>
</evidence>
<dbReference type="GO" id="GO:0016653">
    <property type="term" value="F:oxidoreductase activity, acting on NAD(P)H, heme protein as acceptor"/>
    <property type="evidence" value="ECO:0007669"/>
    <property type="project" value="TreeGrafter"/>
</dbReference>
<feature type="transmembrane region" description="Helical" evidence="12">
    <location>
        <begin position="249"/>
        <end position="265"/>
    </location>
</feature>
<comment type="subcellular location">
    <subcellularLocation>
        <location evidence="2">Membrane</location>
        <topology evidence="2">Multi-pass membrane protein</topology>
    </subcellularLocation>
</comment>
<feature type="transmembrane region" description="Helical" evidence="12">
    <location>
        <begin position="309"/>
        <end position="326"/>
    </location>
</feature>
<reference evidence="13" key="1">
    <citation type="submission" date="2018-06" db="EMBL/GenBank/DDBJ databases">
        <title>Oxidation-reduction process in Philasterides dicentrarchi.</title>
        <authorList>
            <person name="deFelipe A."/>
            <person name="Folgueira I."/>
            <person name="Lamas J."/>
            <person name="Leiro J."/>
        </authorList>
    </citation>
    <scope>NUCLEOTIDE SEQUENCE</scope>
</reference>
<dbReference type="InterPro" id="IPR023754">
    <property type="entry name" value="HemeA_Synthase_type2"/>
</dbReference>
<dbReference type="GO" id="GO:0120547">
    <property type="term" value="F:heme A synthase activity"/>
    <property type="evidence" value="ECO:0007669"/>
    <property type="project" value="UniProtKB-EC"/>
</dbReference>
<evidence type="ECO:0000256" key="9">
    <source>
        <dbReference type="ARBA" id="ARBA00023136"/>
    </source>
</evidence>
<feature type="transmembrane region" description="Helical" evidence="12">
    <location>
        <begin position="101"/>
        <end position="119"/>
    </location>
</feature>
<keyword evidence="3 12" id="KW-0812">Transmembrane</keyword>
<keyword evidence="5 12" id="KW-1133">Transmembrane helix</keyword>
<evidence type="ECO:0000256" key="2">
    <source>
        <dbReference type="ARBA" id="ARBA00004141"/>
    </source>
</evidence>
<evidence type="ECO:0000256" key="7">
    <source>
        <dbReference type="ARBA" id="ARBA00023004"/>
    </source>
</evidence>
<evidence type="ECO:0000256" key="5">
    <source>
        <dbReference type="ARBA" id="ARBA00022989"/>
    </source>
</evidence>
<dbReference type="AlphaFoldDB" id="A0A411KVB7"/>
<feature type="transmembrane region" description="Helical" evidence="12">
    <location>
        <begin position="139"/>
        <end position="162"/>
    </location>
</feature>
<protein>
    <submittedName>
        <fullName evidence="13">Cytochrome C oxidase assembly protein COX15</fullName>
    </submittedName>
</protein>
<evidence type="ECO:0000313" key="13">
    <source>
        <dbReference type="EMBL" id="QBC88376.1"/>
    </source>
</evidence>
<feature type="transmembrane region" description="Helical" evidence="12">
    <location>
        <begin position="183"/>
        <end position="205"/>
    </location>
</feature>